<dbReference type="InterPro" id="IPR050535">
    <property type="entry name" value="DNA_Repair-Maintenance_Comp"/>
</dbReference>
<dbReference type="Pfam" id="PF00149">
    <property type="entry name" value="Metallophos"/>
    <property type="match status" value="1"/>
</dbReference>
<dbReference type="SUPFAM" id="SSF56300">
    <property type="entry name" value="Metallo-dependent phosphatases"/>
    <property type="match status" value="1"/>
</dbReference>
<dbReference type="RefSeq" id="WP_061475835.1">
    <property type="nucleotide sequence ID" value="NZ_JMGO02000003.1"/>
</dbReference>
<dbReference type="Gene3D" id="3.60.21.10">
    <property type="match status" value="1"/>
</dbReference>
<accession>A0A175VJX7</accession>
<dbReference type="InterPro" id="IPR004843">
    <property type="entry name" value="Calcineurin-like_PHP"/>
</dbReference>
<dbReference type="GO" id="GO:0006310">
    <property type="term" value="P:DNA recombination"/>
    <property type="evidence" value="ECO:0007669"/>
    <property type="project" value="UniProtKB-KW"/>
</dbReference>
<evidence type="ECO:0000256" key="5">
    <source>
        <dbReference type="ARBA" id="ARBA00022801"/>
    </source>
</evidence>
<comment type="subunit">
    <text evidence="2 7">Heterodimer of SbcC and SbcD.</text>
</comment>
<keyword evidence="7" id="KW-0255">Endonuclease</keyword>
<comment type="function">
    <text evidence="7">SbcCD cleaves DNA hairpin structures. These structures can inhibit DNA replication and are intermediates in certain DNA recombination reactions. The complex acts as a 3'-&gt;5' double strand exonuclease that can open hairpins. It also has a 5' single-strand endonuclease activity.</text>
</comment>
<sequence length="408" mass="45389">MKILHTADWHLGHQLHGHDRRFEHDAFLDWLTDTLKARQIDALLVAGDLFDTANPPASAWQQLYRFLARLRAEMPRLDMVLIGGNHDSPSKLDAPHELLRAFDLHLVGSISRDKDGQLETDRLLVPLHDNEGKVAAWCAAVPFLRSSDLRVEPLAEGQDRLIEGVRQIYAEVLTEGRKRCEQDQALIAMGHAYLAAGQLSELSERRVLGGNQHALPADIFAGADYTALGHLHLAQRLAEGVHYSGSPLPLSLTETSYRHQVLEVTLEAGQLAAVEAIPVPRSVEMIRLPLGSLDEALTAIDALELPDRPQEAQPFLEVRLLLPKPEARIRERILAALAGKPVRLARINTQYQGSGQGLADGRERRRLDELSPTEVFRLCYQRQFEGEPEVGLVASFEEILEQVKEAGA</sequence>
<feature type="domain" description="Nuclease SbcCD subunit D C-terminal" evidence="9">
    <location>
        <begin position="283"/>
        <end position="383"/>
    </location>
</feature>
<comment type="caution">
    <text evidence="10">The sequence shown here is derived from an EMBL/GenBank/DDBJ whole genome shotgun (WGS) entry which is preliminary data.</text>
</comment>
<proteinExistence type="inferred from homology"/>
<dbReference type="GO" id="GO:0006260">
    <property type="term" value="P:DNA replication"/>
    <property type="evidence" value="ECO:0007669"/>
    <property type="project" value="UniProtKB-KW"/>
</dbReference>
<keyword evidence="4 7" id="KW-0540">Nuclease</keyword>
<dbReference type="InterPro" id="IPR041796">
    <property type="entry name" value="Mre11_N"/>
</dbReference>
<dbReference type="InterPro" id="IPR026843">
    <property type="entry name" value="SbcD_C"/>
</dbReference>
<dbReference type="PANTHER" id="PTHR30337">
    <property type="entry name" value="COMPONENT OF ATP-DEPENDENT DSDNA EXONUCLEASE"/>
    <property type="match status" value="1"/>
</dbReference>
<feature type="domain" description="Calcineurin-like phosphoesterase" evidence="8">
    <location>
        <begin position="1"/>
        <end position="232"/>
    </location>
</feature>
<evidence type="ECO:0000313" key="10">
    <source>
        <dbReference type="EMBL" id="KXU80767.1"/>
    </source>
</evidence>
<dbReference type="STRING" id="29489.VL01_08735"/>
<evidence type="ECO:0000256" key="2">
    <source>
        <dbReference type="ARBA" id="ARBA00011322"/>
    </source>
</evidence>
<keyword evidence="5 7" id="KW-0378">Hydrolase</keyword>
<dbReference type="OrthoDB" id="9773856at2"/>
<reference evidence="10 11" key="1">
    <citation type="submission" date="2016-02" db="EMBL/GenBank/DDBJ databases">
        <title>Draft genome sequence of Aeromonas trota strain 1999lcr isolated from cerebrospinal fluid (CSF).</title>
        <authorList>
            <person name="Dallagassa C.B."/>
            <person name="Prediger K.C."/>
            <person name="Weiss V.A."/>
            <person name="Assis F.E."/>
            <person name="Baura V."/>
            <person name="Cruz L.M."/>
            <person name="Souza E.M."/>
            <person name="Pedrosa F.O."/>
            <person name="Fadel-Picheth C.M."/>
        </authorList>
    </citation>
    <scope>NUCLEOTIDE SEQUENCE [LARGE SCALE GENOMIC DNA]</scope>
    <source>
        <strain evidence="10 11">1999lcr</strain>
    </source>
</reference>
<evidence type="ECO:0000256" key="6">
    <source>
        <dbReference type="ARBA" id="ARBA00022839"/>
    </source>
</evidence>
<keyword evidence="6 7" id="KW-0269">Exonuclease</keyword>
<evidence type="ECO:0000259" key="9">
    <source>
        <dbReference type="Pfam" id="PF12320"/>
    </source>
</evidence>
<evidence type="ECO:0000313" key="11">
    <source>
        <dbReference type="Proteomes" id="UP000078435"/>
    </source>
</evidence>
<dbReference type="PANTHER" id="PTHR30337:SF0">
    <property type="entry name" value="NUCLEASE SBCCD SUBUNIT D"/>
    <property type="match status" value="1"/>
</dbReference>
<evidence type="ECO:0000256" key="1">
    <source>
        <dbReference type="ARBA" id="ARBA00010555"/>
    </source>
</evidence>
<dbReference type="InterPro" id="IPR004593">
    <property type="entry name" value="SbcD"/>
</dbReference>
<dbReference type="NCBIfam" id="TIGR00619">
    <property type="entry name" value="sbcd"/>
    <property type="match status" value="1"/>
</dbReference>
<dbReference type="Pfam" id="PF12320">
    <property type="entry name" value="SbcD_C"/>
    <property type="match status" value="1"/>
</dbReference>
<dbReference type="AlphaFoldDB" id="A0A175VJX7"/>
<name>A0A175VJX7_AEREN</name>
<keyword evidence="7" id="KW-0233">DNA recombination</keyword>
<dbReference type="EMBL" id="JMGO02000003">
    <property type="protein sequence ID" value="KXU80767.1"/>
    <property type="molecule type" value="Genomic_DNA"/>
</dbReference>
<keyword evidence="7" id="KW-0235">DNA replication</keyword>
<evidence type="ECO:0000256" key="4">
    <source>
        <dbReference type="ARBA" id="ARBA00022722"/>
    </source>
</evidence>
<protein>
    <recommendedName>
        <fullName evidence="3 7">Nuclease SbcCD subunit D</fullName>
    </recommendedName>
</protein>
<dbReference type="Proteomes" id="UP000078435">
    <property type="component" value="Unassembled WGS sequence"/>
</dbReference>
<organism evidence="10 11">
    <name type="scientific">Aeromonas enteropelogenes</name>
    <name type="common">Aeromonas trota</name>
    <dbReference type="NCBI Taxonomy" id="29489"/>
    <lineage>
        <taxon>Bacteria</taxon>
        <taxon>Pseudomonadati</taxon>
        <taxon>Pseudomonadota</taxon>
        <taxon>Gammaproteobacteria</taxon>
        <taxon>Aeromonadales</taxon>
        <taxon>Aeromonadaceae</taxon>
        <taxon>Aeromonas</taxon>
    </lineage>
</organism>
<evidence type="ECO:0000256" key="7">
    <source>
        <dbReference type="RuleBase" id="RU363069"/>
    </source>
</evidence>
<gene>
    <name evidence="7" type="primary">sbcD</name>
    <name evidence="10" type="ORF">LCR_11825</name>
</gene>
<evidence type="ECO:0000256" key="3">
    <source>
        <dbReference type="ARBA" id="ARBA00013365"/>
    </source>
</evidence>
<comment type="similarity">
    <text evidence="1 7">Belongs to the SbcD family.</text>
</comment>
<dbReference type="CDD" id="cd00840">
    <property type="entry name" value="MPP_Mre11_N"/>
    <property type="match status" value="1"/>
</dbReference>
<dbReference type="GO" id="GO:0004519">
    <property type="term" value="F:endonuclease activity"/>
    <property type="evidence" value="ECO:0007669"/>
    <property type="project" value="UniProtKB-KW"/>
</dbReference>
<evidence type="ECO:0000259" key="8">
    <source>
        <dbReference type="Pfam" id="PF00149"/>
    </source>
</evidence>
<dbReference type="GO" id="GO:0008408">
    <property type="term" value="F:3'-5' exonuclease activity"/>
    <property type="evidence" value="ECO:0007669"/>
    <property type="project" value="InterPro"/>
</dbReference>
<dbReference type="InterPro" id="IPR029052">
    <property type="entry name" value="Metallo-depent_PP-like"/>
</dbReference>